<dbReference type="InterPro" id="IPR001638">
    <property type="entry name" value="Solute-binding_3/MltF_N"/>
</dbReference>
<protein>
    <submittedName>
        <fullName evidence="3">ABC transporter, periplasmic amino acid-binding protein</fullName>
    </submittedName>
</protein>
<dbReference type="KEGG" id="tig:THII_1760"/>
<evidence type="ECO:0000313" key="4">
    <source>
        <dbReference type="Proteomes" id="UP000031623"/>
    </source>
</evidence>
<dbReference type="Gene3D" id="3.40.190.10">
    <property type="entry name" value="Periplasmic binding protein-like II"/>
    <property type="match status" value="2"/>
</dbReference>
<organism evidence="3 4">
    <name type="scientific">Thioploca ingrica</name>
    <dbReference type="NCBI Taxonomy" id="40754"/>
    <lineage>
        <taxon>Bacteria</taxon>
        <taxon>Pseudomonadati</taxon>
        <taxon>Pseudomonadota</taxon>
        <taxon>Gammaproteobacteria</taxon>
        <taxon>Thiotrichales</taxon>
        <taxon>Thiotrichaceae</taxon>
        <taxon>Thioploca</taxon>
    </lineage>
</organism>
<dbReference type="PANTHER" id="PTHR38834">
    <property type="entry name" value="PERIPLASMIC SUBSTRATE BINDING PROTEIN FAMILY 3"/>
    <property type="match status" value="1"/>
</dbReference>
<dbReference type="EMBL" id="AP014633">
    <property type="protein sequence ID" value="BAP56057.1"/>
    <property type="molecule type" value="Genomic_DNA"/>
</dbReference>
<keyword evidence="4" id="KW-1185">Reference proteome</keyword>
<dbReference type="STRING" id="40754.THII_1760"/>
<feature type="domain" description="Solute-binding protein family 3/N-terminal" evidence="2">
    <location>
        <begin position="38"/>
        <end position="246"/>
    </location>
</feature>
<dbReference type="AlphaFoldDB" id="A0A090AKA1"/>
<accession>A0A090AKA1</accession>
<evidence type="ECO:0000259" key="2">
    <source>
        <dbReference type="Pfam" id="PF00497"/>
    </source>
</evidence>
<dbReference type="SUPFAM" id="SSF53850">
    <property type="entry name" value="Periplasmic binding protein-like II"/>
    <property type="match status" value="1"/>
</dbReference>
<dbReference type="HOGENOM" id="CLU_064076_3_1_6"/>
<sequence length="251" mass="28821">MKKIILLLVVTLFYSSSSLAAKLFTFRTVDFPPYYGRELPNQGWVSEVVTAALEAQGYRVDIEFMPWTKAVDETKRGDSDALLGAYYTEDRADFYYFSAPIAQVRTGLFKRKDMDISFKDLKDLKNYKIGIVEGYATSKEFDSADFLTKIPVTNLDVGLKMLYEKSIDLMADSQVVGLFRMKEVIESKIPNISEEIEFIKPVLAMNKIYVAISKKAADADLKLIDFNQGLRKIYLNGTFRKIKQRHKQYME</sequence>
<dbReference type="Pfam" id="PF00497">
    <property type="entry name" value="SBP_bac_3"/>
    <property type="match status" value="1"/>
</dbReference>
<dbReference type="PANTHER" id="PTHR38834:SF3">
    <property type="entry name" value="SOLUTE-BINDING PROTEIN FAMILY 3_N-TERMINAL DOMAIN-CONTAINING PROTEIN"/>
    <property type="match status" value="1"/>
</dbReference>
<reference evidence="3 4" key="1">
    <citation type="journal article" date="2014" name="ISME J.">
        <title>Ecophysiology of Thioploca ingrica as revealed by the complete genome sequence supplemented with proteomic evidence.</title>
        <authorList>
            <person name="Kojima H."/>
            <person name="Ogura Y."/>
            <person name="Yamamoto N."/>
            <person name="Togashi T."/>
            <person name="Mori H."/>
            <person name="Watanabe T."/>
            <person name="Nemoto F."/>
            <person name="Kurokawa K."/>
            <person name="Hayashi T."/>
            <person name="Fukui M."/>
        </authorList>
    </citation>
    <scope>NUCLEOTIDE SEQUENCE [LARGE SCALE GENOMIC DNA]</scope>
</reference>
<feature type="chain" id="PRO_5001852871" evidence="1">
    <location>
        <begin position="21"/>
        <end position="251"/>
    </location>
</feature>
<evidence type="ECO:0000256" key="1">
    <source>
        <dbReference type="SAM" id="SignalP"/>
    </source>
</evidence>
<gene>
    <name evidence="3" type="ORF">THII_1760</name>
</gene>
<evidence type="ECO:0000313" key="3">
    <source>
        <dbReference type="EMBL" id="BAP56057.1"/>
    </source>
</evidence>
<keyword evidence="1" id="KW-0732">Signal</keyword>
<dbReference type="OrthoDB" id="8907081at2"/>
<dbReference type="Proteomes" id="UP000031623">
    <property type="component" value="Chromosome"/>
</dbReference>
<name>A0A090AKA1_9GAMM</name>
<feature type="signal peptide" evidence="1">
    <location>
        <begin position="1"/>
        <end position="20"/>
    </location>
</feature>
<proteinExistence type="predicted"/>